<sequence length="332" mass="36812">MQDETILEINDLNICFEMREGTVNAVNGVTFSVKPGEVLGIVGESGSGKSLSARSIMNLLPRNATVTNGSVKFRKNDGEVVDILAEKRESRKMRELRGGHIGMIFQEPMTALSPVHSIGKQIMTTLNLHTDLSKKAQVERAADLLAMVQMPKPMEMLKKYPHQLSGGMRQRAMIAMALSCNPSLLLADEPTTALDVTTEAQILDLIMSLQDELNMAVIFITHNFGVVAEIADRVSVMYLGNAVETASVDDIFYHPKHPYTRALLQSIPRLDGQKRRRLQTIEGMVPDPFNLPTGCVFHTRCAEKMAGKCTSQIPELTHFENDQMARCHLHQA</sequence>
<dbReference type="Pfam" id="PF00005">
    <property type="entry name" value="ABC_tran"/>
    <property type="match status" value="1"/>
</dbReference>
<dbReference type="InterPro" id="IPR050388">
    <property type="entry name" value="ABC_Ni/Peptide_Import"/>
</dbReference>
<comment type="subcellular location">
    <subcellularLocation>
        <location evidence="1">Cell inner membrane</location>
        <topology evidence="1">Peripheral membrane protein</topology>
    </subcellularLocation>
</comment>
<evidence type="ECO:0000256" key="9">
    <source>
        <dbReference type="ARBA" id="ARBA00023136"/>
    </source>
</evidence>
<comment type="similarity">
    <text evidence="2">Belongs to the ABC transporter superfamily.</text>
</comment>
<dbReference type="FunFam" id="3.40.50.300:FF:000016">
    <property type="entry name" value="Oligopeptide ABC transporter ATP-binding component"/>
    <property type="match status" value="1"/>
</dbReference>
<dbReference type="InterPro" id="IPR017871">
    <property type="entry name" value="ABC_transporter-like_CS"/>
</dbReference>
<keyword evidence="5" id="KW-0997">Cell inner membrane</keyword>
<dbReference type="PROSITE" id="PS00211">
    <property type="entry name" value="ABC_TRANSPORTER_1"/>
    <property type="match status" value="1"/>
</dbReference>
<dbReference type="GO" id="GO:0016887">
    <property type="term" value="F:ATP hydrolysis activity"/>
    <property type="evidence" value="ECO:0007669"/>
    <property type="project" value="InterPro"/>
</dbReference>
<dbReference type="NCBIfam" id="TIGR01727">
    <property type="entry name" value="oligo_HPY"/>
    <property type="match status" value="1"/>
</dbReference>
<evidence type="ECO:0000256" key="8">
    <source>
        <dbReference type="ARBA" id="ARBA00022967"/>
    </source>
</evidence>
<proteinExistence type="inferred from homology"/>
<accession>A0A1I6XPL5</accession>
<keyword evidence="7 11" id="KW-0067">ATP-binding</keyword>
<feature type="domain" description="ABC transporter" evidence="10">
    <location>
        <begin position="9"/>
        <end position="264"/>
    </location>
</feature>
<keyword evidence="4" id="KW-1003">Cell membrane</keyword>
<protein>
    <submittedName>
        <fullName evidence="11">Peptide/nickel transport system ATP-binding protein</fullName>
    </submittedName>
</protein>
<gene>
    <name evidence="11" type="ORF">SAMN05444141_101359</name>
</gene>
<dbReference type="PANTHER" id="PTHR43297:SF14">
    <property type="entry name" value="ATPASE AAA-TYPE CORE DOMAIN-CONTAINING PROTEIN"/>
    <property type="match status" value="1"/>
</dbReference>
<dbReference type="InterPro" id="IPR013563">
    <property type="entry name" value="Oligopep_ABC_C"/>
</dbReference>
<dbReference type="SUPFAM" id="SSF52540">
    <property type="entry name" value="P-loop containing nucleoside triphosphate hydrolases"/>
    <property type="match status" value="1"/>
</dbReference>
<dbReference type="PANTHER" id="PTHR43297">
    <property type="entry name" value="OLIGOPEPTIDE TRANSPORT ATP-BINDING PROTEIN APPD"/>
    <property type="match status" value="1"/>
</dbReference>
<dbReference type="CDD" id="cd03257">
    <property type="entry name" value="ABC_NikE_OppD_transporters"/>
    <property type="match status" value="1"/>
</dbReference>
<dbReference type="GO" id="GO:0005524">
    <property type="term" value="F:ATP binding"/>
    <property type="evidence" value="ECO:0007669"/>
    <property type="project" value="UniProtKB-KW"/>
</dbReference>
<name>A0A1I6XPL5_9HYPH</name>
<evidence type="ECO:0000256" key="6">
    <source>
        <dbReference type="ARBA" id="ARBA00022741"/>
    </source>
</evidence>
<dbReference type="Proteomes" id="UP000183371">
    <property type="component" value="Unassembled WGS sequence"/>
</dbReference>
<evidence type="ECO:0000256" key="2">
    <source>
        <dbReference type="ARBA" id="ARBA00005417"/>
    </source>
</evidence>
<dbReference type="RefSeq" id="WP_054782542.1">
    <property type="nucleotide sequence ID" value="NZ_FPBD01000001.1"/>
</dbReference>
<dbReference type="InterPro" id="IPR027417">
    <property type="entry name" value="P-loop_NTPase"/>
</dbReference>
<dbReference type="PROSITE" id="PS50893">
    <property type="entry name" value="ABC_TRANSPORTER_2"/>
    <property type="match status" value="1"/>
</dbReference>
<evidence type="ECO:0000313" key="12">
    <source>
        <dbReference type="Proteomes" id="UP000183371"/>
    </source>
</evidence>
<dbReference type="EMBL" id="FPBD01000001">
    <property type="protein sequence ID" value="SFT40399.1"/>
    <property type="molecule type" value="Genomic_DNA"/>
</dbReference>
<organism evidence="11 12">
    <name type="scientific">Pseudovibrio denitrificans</name>
    <dbReference type="NCBI Taxonomy" id="258256"/>
    <lineage>
        <taxon>Bacteria</taxon>
        <taxon>Pseudomonadati</taxon>
        <taxon>Pseudomonadota</taxon>
        <taxon>Alphaproteobacteria</taxon>
        <taxon>Hyphomicrobiales</taxon>
        <taxon>Stappiaceae</taxon>
        <taxon>Pseudovibrio</taxon>
    </lineage>
</organism>
<dbReference type="InterPro" id="IPR003439">
    <property type="entry name" value="ABC_transporter-like_ATP-bd"/>
</dbReference>
<keyword evidence="3" id="KW-0813">Transport</keyword>
<evidence type="ECO:0000259" key="10">
    <source>
        <dbReference type="PROSITE" id="PS50893"/>
    </source>
</evidence>
<keyword evidence="9" id="KW-0472">Membrane</keyword>
<keyword evidence="12" id="KW-1185">Reference proteome</keyword>
<evidence type="ECO:0000256" key="1">
    <source>
        <dbReference type="ARBA" id="ARBA00004417"/>
    </source>
</evidence>
<dbReference type="SMART" id="SM00382">
    <property type="entry name" value="AAA"/>
    <property type="match status" value="1"/>
</dbReference>
<dbReference type="AlphaFoldDB" id="A0A1I6XPL5"/>
<evidence type="ECO:0000256" key="5">
    <source>
        <dbReference type="ARBA" id="ARBA00022519"/>
    </source>
</evidence>
<dbReference type="Gene3D" id="3.40.50.300">
    <property type="entry name" value="P-loop containing nucleotide triphosphate hydrolases"/>
    <property type="match status" value="1"/>
</dbReference>
<keyword evidence="6" id="KW-0547">Nucleotide-binding</keyword>
<dbReference type="GO" id="GO:0005886">
    <property type="term" value="C:plasma membrane"/>
    <property type="evidence" value="ECO:0007669"/>
    <property type="project" value="UniProtKB-SubCell"/>
</dbReference>
<dbReference type="Pfam" id="PF08352">
    <property type="entry name" value="oligo_HPY"/>
    <property type="match status" value="1"/>
</dbReference>
<reference evidence="12" key="1">
    <citation type="submission" date="2016-10" db="EMBL/GenBank/DDBJ databases">
        <authorList>
            <person name="Varghese N."/>
            <person name="Submissions S."/>
        </authorList>
    </citation>
    <scope>NUCLEOTIDE SEQUENCE [LARGE SCALE GENOMIC DNA]</scope>
    <source>
        <strain evidence="12">DSM 17465</strain>
    </source>
</reference>
<evidence type="ECO:0000313" key="11">
    <source>
        <dbReference type="EMBL" id="SFT40399.1"/>
    </source>
</evidence>
<dbReference type="InterPro" id="IPR003593">
    <property type="entry name" value="AAA+_ATPase"/>
</dbReference>
<keyword evidence="8" id="KW-1278">Translocase</keyword>
<evidence type="ECO:0000256" key="7">
    <source>
        <dbReference type="ARBA" id="ARBA00022840"/>
    </source>
</evidence>
<dbReference type="GO" id="GO:0015833">
    <property type="term" value="P:peptide transport"/>
    <property type="evidence" value="ECO:0007669"/>
    <property type="project" value="InterPro"/>
</dbReference>
<evidence type="ECO:0000256" key="4">
    <source>
        <dbReference type="ARBA" id="ARBA00022475"/>
    </source>
</evidence>
<evidence type="ECO:0000256" key="3">
    <source>
        <dbReference type="ARBA" id="ARBA00022448"/>
    </source>
</evidence>
<dbReference type="GO" id="GO:0055085">
    <property type="term" value="P:transmembrane transport"/>
    <property type="evidence" value="ECO:0007669"/>
    <property type="project" value="UniProtKB-ARBA"/>
</dbReference>